<dbReference type="Proteomes" id="UP000245771">
    <property type="component" value="Unassembled WGS sequence"/>
</dbReference>
<reference evidence="2 3" key="1">
    <citation type="journal article" date="2018" name="Mol. Biol. Evol.">
        <title>Broad Genomic Sampling Reveals a Smut Pathogenic Ancestry of the Fungal Clade Ustilaginomycotina.</title>
        <authorList>
            <person name="Kijpornyongpan T."/>
            <person name="Mondo S.J."/>
            <person name="Barry K."/>
            <person name="Sandor L."/>
            <person name="Lee J."/>
            <person name="Lipzen A."/>
            <person name="Pangilinan J."/>
            <person name="LaButti K."/>
            <person name="Hainaut M."/>
            <person name="Henrissat B."/>
            <person name="Grigoriev I.V."/>
            <person name="Spatafora J.W."/>
            <person name="Aime M.C."/>
        </authorList>
    </citation>
    <scope>NUCLEOTIDE SEQUENCE [LARGE SCALE GENOMIC DNA]</scope>
    <source>
        <strain evidence="2 3">MCA 3882</strain>
    </source>
</reference>
<proteinExistence type="predicted"/>
<dbReference type="AlphaFoldDB" id="A0A316VK33"/>
<evidence type="ECO:0000256" key="1">
    <source>
        <dbReference type="SAM" id="Phobius"/>
    </source>
</evidence>
<keyword evidence="1" id="KW-1133">Transmembrane helix</keyword>
<dbReference type="RefSeq" id="XP_025358218.1">
    <property type="nucleotide sequence ID" value="XM_025502001.1"/>
</dbReference>
<protein>
    <submittedName>
        <fullName evidence="2">Uncharacterized protein</fullName>
    </submittedName>
</protein>
<keyword evidence="1" id="KW-0812">Transmembrane</keyword>
<keyword evidence="3" id="KW-1185">Reference proteome</keyword>
<organism evidence="2 3">
    <name type="scientific">Meira miltonrushii</name>
    <dbReference type="NCBI Taxonomy" id="1280837"/>
    <lineage>
        <taxon>Eukaryota</taxon>
        <taxon>Fungi</taxon>
        <taxon>Dikarya</taxon>
        <taxon>Basidiomycota</taxon>
        <taxon>Ustilaginomycotina</taxon>
        <taxon>Exobasidiomycetes</taxon>
        <taxon>Exobasidiales</taxon>
        <taxon>Brachybasidiaceae</taxon>
        <taxon>Meira</taxon>
    </lineage>
</organism>
<name>A0A316VK33_9BASI</name>
<dbReference type="EMBL" id="KZ819602">
    <property type="protein sequence ID" value="PWN37916.1"/>
    <property type="molecule type" value="Genomic_DNA"/>
</dbReference>
<dbReference type="InParanoid" id="A0A316VK33"/>
<dbReference type="GeneID" id="37023782"/>
<evidence type="ECO:0000313" key="2">
    <source>
        <dbReference type="EMBL" id="PWN37916.1"/>
    </source>
</evidence>
<sequence length="53" mass="6166">MESASSIDACLQVRQHIARTLLNWQMIILSQSSFYFAYRFIIWPGSFLSRPNA</sequence>
<evidence type="ECO:0000313" key="3">
    <source>
        <dbReference type="Proteomes" id="UP000245771"/>
    </source>
</evidence>
<gene>
    <name evidence="2" type="ORF">FA14DRAFT_20760</name>
</gene>
<accession>A0A316VK33</accession>
<keyword evidence="1" id="KW-0472">Membrane</keyword>
<feature type="transmembrane region" description="Helical" evidence="1">
    <location>
        <begin position="21"/>
        <end position="41"/>
    </location>
</feature>